<dbReference type="EMBL" id="VLTN01000052">
    <property type="protein sequence ID" value="KAA0148558.1"/>
    <property type="molecule type" value="Genomic_DNA"/>
</dbReference>
<keyword evidence="2" id="KW-0472">Membrane</keyword>
<feature type="region of interest" description="Disordered" evidence="1">
    <location>
        <begin position="693"/>
        <end position="785"/>
    </location>
</feature>
<keyword evidence="2" id="KW-1133">Transmembrane helix</keyword>
<dbReference type="SUPFAM" id="SSF63829">
    <property type="entry name" value="Calcium-dependent phosphotriesterase"/>
    <property type="match status" value="1"/>
</dbReference>
<name>A0A5A8C6T9_CAFRO</name>
<reference evidence="4 5" key="1">
    <citation type="submission" date="2019-07" db="EMBL/GenBank/DDBJ databases">
        <title>Genomes of Cafeteria roenbergensis.</title>
        <authorList>
            <person name="Fischer M.G."/>
            <person name="Hackl T."/>
            <person name="Roman M."/>
        </authorList>
    </citation>
    <scope>NUCLEOTIDE SEQUENCE [LARGE SCALE GENOMIC DNA]</scope>
    <source>
        <strain evidence="4 5">BVI</strain>
    </source>
</reference>
<dbReference type="Proteomes" id="UP000323011">
    <property type="component" value="Unassembled WGS sequence"/>
</dbReference>
<feature type="chain" id="PRO_5023064366" evidence="3">
    <location>
        <begin position="18"/>
        <end position="863"/>
    </location>
</feature>
<comment type="caution">
    <text evidence="4">The sequence shown here is derived from an EMBL/GenBank/DDBJ whole genome shotgun (WGS) entry which is preliminary data.</text>
</comment>
<dbReference type="AlphaFoldDB" id="A0A5A8C6T9"/>
<keyword evidence="2" id="KW-0812">Transmembrane</keyword>
<evidence type="ECO:0000256" key="2">
    <source>
        <dbReference type="SAM" id="Phobius"/>
    </source>
</evidence>
<feature type="region of interest" description="Disordered" evidence="1">
    <location>
        <begin position="835"/>
        <end position="863"/>
    </location>
</feature>
<feature type="compositionally biased region" description="Low complexity" evidence="1">
    <location>
        <begin position="835"/>
        <end position="844"/>
    </location>
</feature>
<organism evidence="4 5">
    <name type="scientific">Cafeteria roenbergensis</name>
    <name type="common">Marine flagellate</name>
    <dbReference type="NCBI Taxonomy" id="33653"/>
    <lineage>
        <taxon>Eukaryota</taxon>
        <taxon>Sar</taxon>
        <taxon>Stramenopiles</taxon>
        <taxon>Bigyra</taxon>
        <taxon>Opalozoa</taxon>
        <taxon>Bicosoecida</taxon>
        <taxon>Cafeteriaceae</taxon>
        <taxon>Cafeteria</taxon>
    </lineage>
</organism>
<feature type="compositionally biased region" description="Low complexity" evidence="1">
    <location>
        <begin position="739"/>
        <end position="777"/>
    </location>
</feature>
<protein>
    <submittedName>
        <fullName evidence="4">Uncharacterized protein</fullName>
    </submittedName>
</protein>
<sequence>MLSIIALALGWAALAAAQDTHSGVAKNVTLEASGMLGDPSHFFAFKGLVGHLRPSSSLEMTLGFIDPASGREVNTSRVLARSGLTNLYGFVEFDDRIFFTAEVFVQERSQYERHLHWIDSSFSTVTTKVLNSGGDSGVEELVVYNNELYFSAIVSAAPPTAAGQGLNHRLCHMNSDGNVTVMADFGDPAQDPRRLAVMGGQLYVTTELAPETLISYADIEGQIWRTNGSGQMELFQSLEESDDWGEYVNEIRFFAAGETVLYVSLWRDDGMRKLVSYNASGFETESTQGWQFTFQVEVEGSATMLGDRLISVNDDEENGLELWAIDGNNVTVFLQTKPGEASAHPASLAAVDGRLFFAVDAGTSSRRAAFVTQADPSVLNEVEPDEAQTTTPLSAPHHLHMHEDTLYFFASMPKVGNELWRLQGDGTAALVADLAPGNASTKPYALASAGSELLVLAAAGDDAAELHAIEETGNVFQYADFVQPFWDLSLRTEMIAMGSNVYLSQLNGTGGHRTLWQFDFGMERPKISYDSLVNVGPSILDYGIAPIFASSDAGKMQLFAFSSWMGIINIGGRPVYYDCAEPDHLTQFNEQIFFSCVEPEATSPSLVRLTDDFSGIEVLDLPANVQQATFEMVVYASSLVAVLYDSAHGSKPWALTEESSTLVNVGAGMASADASDLTVVDGELYFVTSENGDGTLWKVQPDPTPTPSVTASSTPTPSITPSASVTPSQTPSPSPTTTPTPSSSPTQTPSNTPTPSMTPSATPSMTPSASASPALSSGQTHLISSPADDRGAIVAIVAGSVLGLGLLMVAVHCFRTNGGNARADAVQGAAATDGAATEATPAAAIQSTAGTQAAEAPDRTSSV</sequence>
<evidence type="ECO:0000256" key="3">
    <source>
        <dbReference type="SAM" id="SignalP"/>
    </source>
</evidence>
<gene>
    <name evidence="4" type="ORF">FNF29_06616</name>
</gene>
<keyword evidence="3" id="KW-0732">Signal</keyword>
<feature type="transmembrane region" description="Helical" evidence="2">
    <location>
        <begin position="792"/>
        <end position="814"/>
    </location>
</feature>
<evidence type="ECO:0000313" key="4">
    <source>
        <dbReference type="EMBL" id="KAA0148558.1"/>
    </source>
</evidence>
<keyword evidence="5" id="KW-1185">Reference proteome</keyword>
<evidence type="ECO:0000256" key="1">
    <source>
        <dbReference type="SAM" id="MobiDB-lite"/>
    </source>
</evidence>
<accession>A0A5A8C6T9</accession>
<proteinExistence type="predicted"/>
<evidence type="ECO:0000313" key="5">
    <source>
        <dbReference type="Proteomes" id="UP000323011"/>
    </source>
</evidence>
<feature type="compositionally biased region" description="Low complexity" evidence="1">
    <location>
        <begin position="707"/>
        <end position="729"/>
    </location>
</feature>
<feature type="signal peptide" evidence="3">
    <location>
        <begin position="1"/>
        <end position="17"/>
    </location>
</feature>